<feature type="signal peptide" evidence="5">
    <location>
        <begin position="1"/>
        <end position="24"/>
    </location>
</feature>
<dbReference type="RefSeq" id="WP_206293912.1">
    <property type="nucleotide sequence ID" value="NZ_CP063458.1"/>
</dbReference>
<dbReference type="Gene3D" id="3.40.720.10">
    <property type="entry name" value="Alkaline Phosphatase, subunit A"/>
    <property type="match status" value="1"/>
</dbReference>
<keyword evidence="3 7" id="KW-0378">Hydrolase</keyword>
<dbReference type="InterPro" id="IPR024607">
    <property type="entry name" value="Sulfatase_CS"/>
</dbReference>
<protein>
    <submittedName>
        <fullName evidence="7">Sulfatase-like hydrolase/transferase</fullName>
    </submittedName>
</protein>
<evidence type="ECO:0000313" key="7">
    <source>
        <dbReference type="EMBL" id="QOV90809.1"/>
    </source>
</evidence>
<dbReference type="InterPro" id="IPR017850">
    <property type="entry name" value="Alkaline_phosphatase_core_sf"/>
</dbReference>
<feature type="chain" id="PRO_5034243588" evidence="5">
    <location>
        <begin position="25"/>
        <end position="638"/>
    </location>
</feature>
<dbReference type="PANTHER" id="PTHR42693:SF53">
    <property type="entry name" value="ENDO-4-O-SULFATASE"/>
    <property type="match status" value="1"/>
</dbReference>
<dbReference type="GO" id="GO:0046872">
    <property type="term" value="F:metal ion binding"/>
    <property type="evidence" value="ECO:0007669"/>
    <property type="project" value="UniProtKB-KW"/>
</dbReference>
<evidence type="ECO:0000256" key="1">
    <source>
        <dbReference type="ARBA" id="ARBA00008779"/>
    </source>
</evidence>
<dbReference type="EMBL" id="CP063458">
    <property type="protein sequence ID" value="QOV90809.1"/>
    <property type="molecule type" value="Genomic_DNA"/>
</dbReference>
<sequence>MLNRTLILLLAVGHLLCPVSRAGAAESTRPNILWLTTEDIGPQLGCYGDAYADTPNLDAFAARSLLYLTAWSNAPVCAPARTTIIAGVYPTATGGEHMRSTAPLPAQVRMYPQILREAGYYCTNNSKEDYNLAPNGKVWDESSGKAHYQSRGAGQPFFAVFNHVGTHESQIRTRPHKAVHDPSKAVIPAYHPDTPEVRQDWAQYYDNITTMDGWFGKQLAELAAAGLADDTIVFFYGDHGSGMPRSKRTPLNSGLRVPLLVHVPEKWKHLAPPEYSAGGKTDRPVSFVDLAPTLFSIASIAVPDWIQGKAFAGGKVVEPRQYVFGFRGRMDERTDMVRTARDNRYVYVKNFMPHRPHGQSVGYQLQTPTTRVWKDLFAAGKLTPEQSYFWQAPKASEELYDLQSDPWEVRNLAADPAHQATLERLRTATQDWMLATRDVGLLPEGEIHSRSKGSDPYTYGHSPDFPIAKILAAARLASNGDPSAAKSLAGLLGDSDSAVRYWGAIGLLARGKAATEAHHDALVSAMTKDDSVYVRIVAAEALGKFGNDADLAAALRTLLAAADAPKTGAYATTSALQAIDELGSKAMSIKSELAAIQVIDPTSYPRTREYPTRLMETLSASLGFEYGKPAKQPKKGKK</sequence>
<evidence type="ECO:0000256" key="2">
    <source>
        <dbReference type="ARBA" id="ARBA00022723"/>
    </source>
</evidence>
<feature type="domain" description="Sulfatase N-terminal" evidence="6">
    <location>
        <begin position="124"/>
        <end position="298"/>
    </location>
</feature>
<dbReference type="SUPFAM" id="SSF48371">
    <property type="entry name" value="ARM repeat"/>
    <property type="match status" value="1"/>
</dbReference>
<evidence type="ECO:0000256" key="3">
    <source>
        <dbReference type="ARBA" id="ARBA00022801"/>
    </source>
</evidence>
<name>A0A7M2WZE2_9BACT</name>
<dbReference type="AlphaFoldDB" id="A0A7M2WZE2"/>
<reference evidence="7 8" key="1">
    <citation type="submission" date="2020-10" db="EMBL/GenBank/DDBJ databases">
        <title>Wide distribution of Phycisphaera-like planctomycetes from WD2101 soil group in peatlands and genome analysis of the first cultivated representative.</title>
        <authorList>
            <person name="Dedysh S.N."/>
            <person name="Beletsky A.V."/>
            <person name="Ivanova A."/>
            <person name="Kulichevskaya I.S."/>
            <person name="Suzina N.E."/>
            <person name="Philippov D.A."/>
            <person name="Rakitin A.L."/>
            <person name="Mardanov A.V."/>
            <person name="Ravin N.V."/>
        </authorList>
    </citation>
    <scope>NUCLEOTIDE SEQUENCE [LARGE SCALE GENOMIC DNA]</scope>
    <source>
        <strain evidence="7 8">M1803</strain>
    </source>
</reference>
<proteinExistence type="inferred from homology"/>
<keyword evidence="2" id="KW-0479">Metal-binding</keyword>
<dbReference type="InterPro" id="IPR011989">
    <property type="entry name" value="ARM-like"/>
</dbReference>
<evidence type="ECO:0000259" key="6">
    <source>
        <dbReference type="Pfam" id="PF00884"/>
    </source>
</evidence>
<dbReference type="PANTHER" id="PTHR42693">
    <property type="entry name" value="ARYLSULFATASE FAMILY MEMBER"/>
    <property type="match status" value="1"/>
</dbReference>
<keyword evidence="8" id="KW-1185">Reference proteome</keyword>
<comment type="similarity">
    <text evidence="1">Belongs to the sulfatase family.</text>
</comment>
<evidence type="ECO:0000256" key="4">
    <source>
        <dbReference type="ARBA" id="ARBA00022837"/>
    </source>
</evidence>
<dbReference type="CDD" id="cd16027">
    <property type="entry name" value="SGSH"/>
    <property type="match status" value="1"/>
</dbReference>
<evidence type="ECO:0000313" key="8">
    <source>
        <dbReference type="Proteomes" id="UP000593765"/>
    </source>
</evidence>
<dbReference type="InterPro" id="IPR016024">
    <property type="entry name" value="ARM-type_fold"/>
</dbReference>
<evidence type="ECO:0000256" key="5">
    <source>
        <dbReference type="SAM" id="SignalP"/>
    </source>
</evidence>
<accession>A0A7M2WZE2</accession>
<dbReference type="PROSITE" id="PS00523">
    <property type="entry name" value="SULFATASE_1"/>
    <property type="match status" value="1"/>
</dbReference>
<dbReference type="InterPro" id="IPR050738">
    <property type="entry name" value="Sulfatase"/>
</dbReference>
<dbReference type="KEGG" id="hbs:IPV69_05475"/>
<dbReference type="SUPFAM" id="SSF53649">
    <property type="entry name" value="Alkaline phosphatase-like"/>
    <property type="match status" value="1"/>
</dbReference>
<keyword evidence="4" id="KW-0106">Calcium</keyword>
<organism evidence="7 8">
    <name type="scientific">Humisphaera borealis</name>
    <dbReference type="NCBI Taxonomy" id="2807512"/>
    <lineage>
        <taxon>Bacteria</taxon>
        <taxon>Pseudomonadati</taxon>
        <taxon>Planctomycetota</taxon>
        <taxon>Phycisphaerae</taxon>
        <taxon>Tepidisphaerales</taxon>
        <taxon>Tepidisphaeraceae</taxon>
        <taxon>Humisphaera</taxon>
    </lineage>
</organism>
<keyword evidence="5" id="KW-0732">Signal</keyword>
<dbReference type="Proteomes" id="UP000593765">
    <property type="component" value="Chromosome"/>
</dbReference>
<feature type="domain" description="Sulfatase N-terminal" evidence="6">
    <location>
        <begin position="30"/>
        <end position="122"/>
    </location>
</feature>
<dbReference type="InterPro" id="IPR000917">
    <property type="entry name" value="Sulfatase_N"/>
</dbReference>
<dbReference type="GO" id="GO:0004065">
    <property type="term" value="F:arylsulfatase activity"/>
    <property type="evidence" value="ECO:0007669"/>
    <property type="project" value="TreeGrafter"/>
</dbReference>
<dbReference type="Gene3D" id="1.25.10.10">
    <property type="entry name" value="Leucine-rich Repeat Variant"/>
    <property type="match status" value="1"/>
</dbReference>
<gene>
    <name evidence="7" type="ORF">IPV69_05475</name>
</gene>
<dbReference type="Pfam" id="PF00884">
    <property type="entry name" value="Sulfatase"/>
    <property type="match status" value="2"/>
</dbReference>